<protein>
    <submittedName>
        <fullName evidence="2">Probable anion transporter 3, chloroplastic</fullName>
    </submittedName>
</protein>
<dbReference type="Proteomes" id="UP001515500">
    <property type="component" value="Chromosome 12"/>
</dbReference>
<name>A0AB40C746_DIOCR</name>
<gene>
    <name evidence="2" type="primary">LOC120273071</name>
</gene>
<accession>A0AB40C746</accession>
<evidence type="ECO:0000313" key="2">
    <source>
        <dbReference type="RefSeq" id="XP_039135649.1"/>
    </source>
</evidence>
<evidence type="ECO:0000313" key="1">
    <source>
        <dbReference type="Proteomes" id="UP001515500"/>
    </source>
</evidence>
<dbReference type="GeneID" id="120273071"/>
<dbReference type="AlphaFoldDB" id="A0AB40C746"/>
<reference evidence="2" key="1">
    <citation type="submission" date="2025-08" db="UniProtKB">
        <authorList>
            <consortium name="RefSeq"/>
        </authorList>
    </citation>
    <scope>IDENTIFICATION</scope>
</reference>
<organism evidence="1 2">
    <name type="scientific">Dioscorea cayennensis subsp. rotundata</name>
    <name type="common">White Guinea yam</name>
    <name type="synonym">Dioscorea rotundata</name>
    <dbReference type="NCBI Taxonomy" id="55577"/>
    <lineage>
        <taxon>Eukaryota</taxon>
        <taxon>Viridiplantae</taxon>
        <taxon>Streptophyta</taxon>
        <taxon>Embryophyta</taxon>
        <taxon>Tracheophyta</taxon>
        <taxon>Spermatophyta</taxon>
        <taxon>Magnoliopsida</taxon>
        <taxon>Liliopsida</taxon>
        <taxon>Dioscoreales</taxon>
        <taxon>Dioscoreaceae</taxon>
        <taxon>Dioscorea</taxon>
    </lineage>
</organism>
<keyword evidence="1" id="KW-1185">Reference proteome</keyword>
<proteinExistence type="predicted"/>
<dbReference type="RefSeq" id="XP_039135649.1">
    <property type="nucleotide sequence ID" value="XM_039279715.1"/>
</dbReference>
<sequence>MRILLGAAEGVVLPSMNSMISRAIGSRMSGLHPGSAIGLLISPIIMGSSLQHEAVQRDIPKYSSMSCKAPLPHKRNLEIPGYSLLLRKLLHEMPTWALASANAMHSGFYQLWLLDALLLQHVFCYALLDALLLKPGILYFFIYGVLE</sequence>